<reference evidence="1" key="1">
    <citation type="submission" date="2023-04" db="EMBL/GenBank/DDBJ databases">
        <title>A chromosome-level genome assembly of the parasitoid wasp Eretmocerus hayati.</title>
        <authorList>
            <person name="Zhong Y."/>
            <person name="Liu S."/>
            <person name="Liu Y."/>
        </authorList>
    </citation>
    <scope>NUCLEOTIDE SEQUENCE</scope>
    <source>
        <strain evidence="1">ZJU_SS_LIU_2023</strain>
    </source>
</reference>
<dbReference type="EMBL" id="CM056741">
    <property type="protein sequence ID" value="KAJ8687831.1"/>
    <property type="molecule type" value="Genomic_DNA"/>
</dbReference>
<name>A0ACC2PWC9_9HYME</name>
<organism evidence="1 2">
    <name type="scientific">Eretmocerus hayati</name>
    <dbReference type="NCBI Taxonomy" id="131215"/>
    <lineage>
        <taxon>Eukaryota</taxon>
        <taxon>Metazoa</taxon>
        <taxon>Ecdysozoa</taxon>
        <taxon>Arthropoda</taxon>
        <taxon>Hexapoda</taxon>
        <taxon>Insecta</taxon>
        <taxon>Pterygota</taxon>
        <taxon>Neoptera</taxon>
        <taxon>Endopterygota</taxon>
        <taxon>Hymenoptera</taxon>
        <taxon>Apocrita</taxon>
        <taxon>Proctotrupomorpha</taxon>
        <taxon>Chalcidoidea</taxon>
        <taxon>Aphelinidae</taxon>
        <taxon>Aphelininae</taxon>
        <taxon>Eretmocerus</taxon>
    </lineage>
</organism>
<proteinExistence type="predicted"/>
<sequence>MKAAIILVLILCCLSVGDSVSDEYSNYYDWYTNVWCPYYLEWTTKAAIGMYLYQLMETRKRRLIGAAVLAVCSKNKYRKKRYWVSPVLEYRNTRGFYNTVFPILHLEDLRFKNYLRMSPTQLEELVQLIGGDIYKMTFLREAIPVRQRLVLTLRFLASGDSMSSLSTHYLIGCPTVCHIIHDVDCAIWKNLKNIVFKKWTISDWKKISKTFHHKTHCIHCLGAIDGKHVNIQCPPNAGSTYYNFKGFHSIILLAVCNADYEFTYIDVGSYGRRSDGGVFSDSLFAQCLADGSLNIPPPELVVEGGPRFPYCFVADEAFPLLPNVLRPYPGKANCSLAKKVFNYRVGWPRRRIENTFGILASRWRIFRKPILMDPLNVVKMIKATVCLYNWLRMSDEDYVPPGLVDREGENGEMIPGTWRQENRNQVTAFENMLETQQNPSRLALHTREMFCDLYNNEYALPWQYDHI</sequence>
<evidence type="ECO:0000313" key="2">
    <source>
        <dbReference type="Proteomes" id="UP001239111"/>
    </source>
</evidence>
<accession>A0ACC2PWC9</accession>
<dbReference type="Proteomes" id="UP001239111">
    <property type="component" value="Chromosome 1"/>
</dbReference>
<keyword evidence="2" id="KW-1185">Reference proteome</keyword>
<protein>
    <submittedName>
        <fullName evidence="1">Uncharacterized protein</fullName>
    </submittedName>
</protein>
<comment type="caution">
    <text evidence="1">The sequence shown here is derived from an EMBL/GenBank/DDBJ whole genome shotgun (WGS) entry which is preliminary data.</text>
</comment>
<gene>
    <name evidence="1" type="ORF">QAD02_023625</name>
</gene>
<evidence type="ECO:0000313" key="1">
    <source>
        <dbReference type="EMBL" id="KAJ8687831.1"/>
    </source>
</evidence>